<keyword evidence="4" id="KW-0274">FAD</keyword>
<evidence type="ECO:0000259" key="7">
    <source>
        <dbReference type="Pfam" id="PF07992"/>
    </source>
</evidence>
<reference evidence="8 9" key="1">
    <citation type="submission" date="2018-01" db="EMBL/GenBank/DDBJ databases">
        <title>Genome sequence of Iodobacter sp. strain PCH194 isolated from Indian Trans-Himalaya.</title>
        <authorList>
            <person name="Kumar V."/>
            <person name="Thakur V."/>
            <person name="Kumar S."/>
            <person name="Singh D."/>
        </authorList>
    </citation>
    <scope>NUCLEOTIDE SEQUENCE [LARGE SCALE GENOMIC DNA]</scope>
    <source>
        <strain evidence="8 9">PCH194</strain>
    </source>
</reference>
<sequence length="404" mass="44623">MFDIVIIGGGAAGLGVAQAINKRQKGLKIAIVEPTTQHFYQPAWTLVGAGEFDIKQSVKPMSQVMPRFVEWIQSAAKIFHPDKNSITLENNNILQYRALIVCPGLFLNWSAIEGLEETLGKNGVTSNYRSDLSSYTWQLVKKLESGVALFTQPAMPIKCAGAPQKAVYLSCSHWEKHKILNNIEVQFHNAGATLFGVAYFIPILNKYMDRYRVNLNFSSTLTKVDGAKKVATFAHTHADGSIVSTEVAFDMLHVVPPQCAHPFIANSPLANAAGWVEIDPQSLQHIRYANIFSLGDAASSPNAKTAAAIRKQAPVVAINIISYLSGLSSKAIYNGYGGCPLTVENGKIVLAEFAYNGVLDPTFKFLAPHIPRRFNWFIKRHLLAIVYWHGLLRGREWLVKTKVE</sequence>
<evidence type="ECO:0000256" key="5">
    <source>
        <dbReference type="ARBA" id="ARBA00022946"/>
    </source>
</evidence>
<organism evidence="8 9">
    <name type="scientific">Iodobacter fluviatilis</name>
    <dbReference type="NCBI Taxonomy" id="537"/>
    <lineage>
        <taxon>Bacteria</taxon>
        <taxon>Pseudomonadati</taxon>
        <taxon>Pseudomonadota</taxon>
        <taxon>Betaproteobacteria</taxon>
        <taxon>Neisseriales</taxon>
        <taxon>Chitinibacteraceae</taxon>
        <taxon>Iodobacter</taxon>
    </lineage>
</organism>
<keyword evidence="5" id="KW-0809">Transit peptide</keyword>
<dbReference type="Gene3D" id="3.50.50.60">
    <property type="entry name" value="FAD/NAD(P)-binding domain"/>
    <property type="match status" value="2"/>
</dbReference>
<feature type="domain" description="FAD/NAD(P)-binding" evidence="7">
    <location>
        <begin position="2"/>
        <end position="124"/>
    </location>
</feature>
<dbReference type="GO" id="GO:0070221">
    <property type="term" value="P:sulfide oxidation, using sulfide:quinone oxidoreductase"/>
    <property type="evidence" value="ECO:0007669"/>
    <property type="project" value="TreeGrafter"/>
</dbReference>
<evidence type="ECO:0000313" key="9">
    <source>
        <dbReference type="Proteomes" id="UP000515917"/>
    </source>
</evidence>
<dbReference type="PANTHER" id="PTHR10632">
    <property type="entry name" value="SULFIDE:QUINONE OXIDOREDUCTASE"/>
    <property type="match status" value="1"/>
</dbReference>
<gene>
    <name evidence="8" type="ORF">C1H71_03930</name>
</gene>
<dbReference type="GO" id="GO:0048038">
    <property type="term" value="F:quinone binding"/>
    <property type="evidence" value="ECO:0007669"/>
    <property type="project" value="UniProtKB-KW"/>
</dbReference>
<protein>
    <submittedName>
        <fullName evidence="8">Pyridine nucleotide-disulfide oxidoreductase</fullName>
    </submittedName>
</protein>
<dbReference type="InterPro" id="IPR036188">
    <property type="entry name" value="FAD/NAD-bd_sf"/>
</dbReference>
<keyword evidence="2" id="KW-0285">Flavoprotein</keyword>
<proteinExistence type="predicted"/>
<evidence type="ECO:0000256" key="2">
    <source>
        <dbReference type="ARBA" id="ARBA00022630"/>
    </source>
</evidence>
<dbReference type="KEGG" id="ifl:C1H71_03930"/>
<evidence type="ECO:0000313" key="8">
    <source>
        <dbReference type="EMBL" id="QBC42780.1"/>
    </source>
</evidence>
<dbReference type="AlphaFoldDB" id="A0A7G3G5P4"/>
<dbReference type="EMBL" id="CP025781">
    <property type="protein sequence ID" value="QBC42780.1"/>
    <property type="molecule type" value="Genomic_DNA"/>
</dbReference>
<keyword evidence="6" id="KW-0560">Oxidoreductase</keyword>
<dbReference type="InterPro" id="IPR023753">
    <property type="entry name" value="FAD/NAD-binding_dom"/>
</dbReference>
<dbReference type="GO" id="GO:0071949">
    <property type="term" value="F:FAD binding"/>
    <property type="evidence" value="ECO:0007669"/>
    <property type="project" value="TreeGrafter"/>
</dbReference>
<dbReference type="FunFam" id="3.50.50.60:FF:000034">
    <property type="entry name" value="sulfide:quinone oxidoreductase, mitochondrial"/>
    <property type="match status" value="1"/>
</dbReference>
<dbReference type="Proteomes" id="UP000515917">
    <property type="component" value="Chromosome"/>
</dbReference>
<keyword evidence="9" id="KW-1185">Reference proteome</keyword>
<keyword evidence="3" id="KW-0874">Quinone</keyword>
<name>A0A7G3G5P4_9NEIS</name>
<comment type="cofactor">
    <cofactor evidence="1">
        <name>FAD</name>
        <dbReference type="ChEBI" id="CHEBI:57692"/>
    </cofactor>
</comment>
<dbReference type="InterPro" id="IPR015904">
    <property type="entry name" value="Sulphide_quinone_reductase"/>
</dbReference>
<dbReference type="GO" id="GO:0070224">
    <property type="term" value="F:sulfide:quinone oxidoreductase activity"/>
    <property type="evidence" value="ECO:0007669"/>
    <property type="project" value="TreeGrafter"/>
</dbReference>
<dbReference type="RefSeq" id="WP_130105396.1">
    <property type="nucleotide sequence ID" value="NZ_CP025781.1"/>
</dbReference>
<evidence type="ECO:0000256" key="3">
    <source>
        <dbReference type="ARBA" id="ARBA00022719"/>
    </source>
</evidence>
<evidence type="ECO:0000256" key="1">
    <source>
        <dbReference type="ARBA" id="ARBA00001974"/>
    </source>
</evidence>
<dbReference type="SUPFAM" id="SSF51905">
    <property type="entry name" value="FAD/NAD(P)-binding domain"/>
    <property type="match status" value="1"/>
</dbReference>
<evidence type="ECO:0000256" key="4">
    <source>
        <dbReference type="ARBA" id="ARBA00022827"/>
    </source>
</evidence>
<dbReference type="PANTHER" id="PTHR10632:SF2">
    <property type="entry name" value="SULFIDE:QUINONE OXIDOREDUCTASE, MITOCHONDRIAL"/>
    <property type="match status" value="1"/>
</dbReference>
<evidence type="ECO:0000256" key="6">
    <source>
        <dbReference type="ARBA" id="ARBA00023002"/>
    </source>
</evidence>
<accession>A0A7G3G5P4</accession>
<dbReference type="Pfam" id="PF07992">
    <property type="entry name" value="Pyr_redox_2"/>
    <property type="match status" value="1"/>
</dbReference>